<feature type="domain" description="N-acetyltransferase" evidence="3">
    <location>
        <begin position="2"/>
        <end position="146"/>
    </location>
</feature>
<dbReference type="GO" id="GO:0016746">
    <property type="term" value="F:acyltransferase activity"/>
    <property type="evidence" value="ECO:0007669"/>
    <property type="project" value="UniProtKB-KW"/>
</dbReference>
<accession>A0ABV9QQC7</accession>
<evidence type="ECO:0000313" key="5">
    <source>
        <dbReference type="Proteomes" id="UP001595886"/>
    </source>
</evidence>
<dbReference type="Proteomes" id="UP001595886">
    <property type="component" value="Unassembled WGS sequence"/>
</dbReference>
<dbReference type="RefSeq" id="WP_380019084.1">
    <property type="nucleotide sequence ID" value="NZ_JBHSHD010000003.1"/>
</dbReference>
<comment type="caution">
    <text evidence="4">The sequence shown here is derived from an EMBL/GenBank/DDBJ whole genome shotgun (WGS) entry which is preliminary data.</text>
</comment>
<dbReference type="InterPro" id="IPR050832">
    <property type="entry name" value="Bact_Acetyltransf"/>
</dbReference>
<dbReference type="PANTHER" id="PTHR43877">
    <property type="entry name" value="AMINOALKYLPHOSPHONATE N-ACETYLTRANSFERASE-RELATED-RELATED"/>
    <property type="match status" value="1"/>
</dbReference>
<evidence type="ECO:0000256" key="1">
    <source>
        <dbReference type="ARBA" id="ARBA00022679"/>
    </source>
</evidence>
<dbReference type="EC" id="2.3.-.-" evidence="4"/>
<keyword evidence="1 4" id="KW-0808">Transferase</keyword>
<dbReference type="SUPFAM" id="SSF55729">
    <property type="entry name" value="Acyl-CoA N-acyltransferases (Nat)"/>
    <property type="match status" value="1"/>
</dbReference>
<keyword evidence="2 4" id="KW-0012">Acyltransferase</keyword>
<dbReference type="CDD" id="cd04301">
    <property type="entry name" value="NAT_SF"/>
    <property type="match status" value="1"/>
</dbReference>
<reference evidence="5" key="1">
    <citation type="journal article" date="2019" name="Int. J. Syst. Evol. Microbiol.">
        <title>The Global Catalogue of Microorganisms (GCM) 10K type strain sequencing project: providing services to taxonomists for standard genome sequencing and annotation.</title>
        <authorList>
            <consortium name="The Broad Institute Genomics Platform"/>
            <consortium name="The Broad Institute Genome Sequencing Center for Infectious Disease"/>
            <person name="Wu L."/>
            <person name="Ma J."/>
        </authorList>
    </citation>
    <scope>NUCLEOTIDE SEQUENCE [LARGE SCALE GENOMIC DNA]</scope>
    <source>
        <strain evidence="5">CCUG 30340</strain>
    </source>
</reference>
<dbReference type="InterPro" id="IPR016181">
    <property type="entry name" value="Acyl_CoA_acyltransferase"/>
</dbReference>
<dbReference type="Pfam" id="PF00583">
    <property type="entry name" value="Acetyltransf_1"/>
    <property type="match status" value="1"/>
</dbReference>
<organism evidence="4 5">
    <name type="scientific">Dokdonella ginsengisoli</name>
    <dbReference type="NCBI Taxonomy" id="363846"/>
    <lineage>
        <taxon>Bacteria</taxon>
        <taxon>Pseudomonadati</taxon>
        <taxon>Pseudomonadota</taxon>
        <taxon>Gammaproteobacteria</taxon>
        <taxon>Lysobacterales</taxon>
        <taxon>Rhodanobacteraceae</taxon>
        <taxon>Dokdonella</taxon>
    </lineage>
</organism>
<proteinExistence type="predicted"/>
<evidence type="ECO:0000256" key="2">
    <source>
        <dbReference type="ARBA" id="ARBA00023315"/>
    </source>
</evidence>
<dbReference type="InterPro" id="IPR000182">
    <property type="entry name" value="GNAT_dom"/>
</dbReference>
<keyword evidence="5" id="KW-1185">Reference proteome</keyword>
<evidence type="ECO:0000259" key="3">
    <source>
        <dbReference type="PROSITE" id="PS51186"/>
    </source>
</evidence>
<dbReference type="EMBL" id="JBHSHD010000003">
    <property type="protein sequence ID" value="MFC4819326.1"/>
    <property type="molecule type" value="Genomic_DNA"/>
</dbReference>
<dbReference type="PROSITE" id="PS51186">
    <property type="entry name" value="GNAT"/>
    <property type="match status" value="1"/>
</dbReference>
<dbReference type="PANTHER" id="PTHR43877:SF2">
    <property type="entry name" value="AMINOALKYLPHOSPHONATE N-ACETYLTRANSFERASE-RELATED"/>
    <property type="match status" value="1"/>
</dbReference>
<dbReference type="Gene3D" id="3.40.630.30">
    <property type="match status" value="1"/>
</dbReference>
<evidence type="ECO:0000313" key="4">
    <source>
        <dbReference type="EMBL" id="MFC4819326.1"/>
    </source>
</evidence>
<sequence>MTTIRNARNYDAPALAELCGQLGYPATRQQIVARLAAIEADPAGRVLVAEDAEGRVVGWLHVAQQAHLVDDEVAEILGLVVAEPVRGGGVGAGLLCAAETWARERGATQVRVRSRMERERAHGFYERAGYRRSKTQHVFAKPLGTA</sequence>
<protein>
    <submittedName>
        <fullName evidence="4">GNAT family N-acetyltransferase</fullName>
        <ecNumber evidence="4">2.3.-.-</ecNumber>
    </submittedName>
</protein>
<name>A0ABV9QQC7_9GAMM</name>
<gene>
    <name evidence="4" type="ORF">ACFO6Q_03270</name>
</gene>